<name>A0A8J6AWZ8_9EUKA</name>
<feature type="transmembrane region" description="Helical" evidence="2">
    <location>
        <begin position="29"/>
        <end position="48"/>
    </location>
</feature>
<feature type="region of interest" description="Disordered" evidence="1">
    <location>
        <begin position="195"/>
        <end position="221"/>
    </location>
</feature>
<protein>
    <submittedName>
        <fullName evidence="3">Uncharacterized protein</fullName>
    </submittedName>
</protein>
<sequence length="240" mass="26092">MLGFAYRQRLRLIRAALVEGDSTELLKQLLMLFAPLLSALAFFCPTLPFGAARYVGIALIGSSVLGTIHYFSQSTKYYPFKRVYGSPTKARSLFKKTVSGPPAEIKTMHVPRPSSFSIACIRNFDAISIFILCAPAVGLPGTRSIVAAVMARLMCYAFSLHAEYRVKQEAIWSRGAYDVLFETTAAAIPSVTVATQTGNPRTGTRVGGTTRGSRDRTPTMVLPSGRALPAHMLSPGRRVL</sequence>
<keyword evidence="2" id="KW-1133">Transmembrane helix</keyword>
<keyword evidence="2" id="KW-0812">Transmembrane</keyword>
<evidence type="ECO:0000313" key="3">
    <source>
        <dbReference type="EMBL" id="KAG9396946.1"/>
    </source>
</evidence>
<dbReference type="Proteomes" id="UP000717585">
    <property type="component" value="Unassembled WGS sequence"/>
</dbReference>
<evidence type="ECO:0000256" key="1">
    <source>
        <dbReference type="SAM" id="MobiDB-lite"/>
    </source>
</evidence>
<comment type="caution">
    <text evidence="3">The sequence shown here is derived from an EMBL/GenBank/DDBJ whole genome shotgun (WGS) entry which is preliminary data.</text>
</comment>
<keyword evidence="4" id="KW-1185">Reference proteome</keyword>
<evidence type="ECO:0000256" key="2">
    <source>
        <dbReference type="SAM" id="Phobius"/>
    </source>
</evidence>
<gene>
    <name evidence="3" type="ORF">J8273_1282</name>
</gene>
<evidence type="ECO:0000313" key="4">
    <source>
        <dbReference type="Proteomes" id="UP000717585"/>
    </source>
</evidence>
<reference evidence="3" key="1">
    <citation type="submission" date="2021-05" db="EMBL/GenBank/DDBJ databases">
        <title>A free-living protist that lacks canonical eukaryotic 1 DNA replication and segregation systems.</title>
        <authorList>
            <person name="Salas-Leiva D.E."/>
            <person name="Tromer E.C."/>
            <person name="Curtis B.A."/>
            <person name="Jerlstrom-Hultqvist J."/>
            <person name="Kolisko M."/>
            <person name="Yi Z."/>
            <person name="Salas-Leiva J.S."/>
            <person name="Gallot-Lavallee L."/>
            <person name="Kops G.J.P.L."/>
            <person name="Archibald J.M."/>
            <person name="Simpson A.G.B."/>
            <person name="Roger A.J."/>
        </authorList>
    </citation>
    <scope>NUCLEOTIDE SEQUENCE</scope>
    <source>
        <strain evidence="3">BICM</strain>
    </source>
</reference>
<keyword evidence="2" id="KW-0472">Membrane</keyword>
<feature type="transmembrane region" description="Helical" evidence="2">
    <location>
        <begin position="54"/>
        <end position="72"/>
    </location>
</feature>
<dbReference type="AlphaFoldDB" id="A0A8J6AWZ8"/>
<organism evidence="3 4">
    <name type="scientific">Carpediemonas membranifera</name>
    <dbReference type="NCBI Taxonomy" id="201153"/>
    <lineage>
        <taxon>Eukaryota</taxon>
        <taxon>Metamonada</taxon>
        <taxon>Carpediemonas-like organisms</taxon>
        <taxon>Carpediemonas</taxon>
    </lineage>
</organism>
<accession>A0A8J6AWZ8</accession>
<dbReference type="EMBL" id="JAHDYR010000004">
    <property type="protein sequence ID" value="KAG9396946.1"/>
    <property type="molecule type" value="Genomic_DNA"/>
</dbReference>
<proteinExistence type="predicted"/>